<dbReference type="GO" id="GO:1904680">
    <property type="term" value="F:peptide transmembrane transporter activity"/>
    <property type="evidence" value="ECO:0007669"/>
    <property type="project" value="TreeGrafter"/>
</dbReference>
<dbReference type="AlphaFoldDB" id="A0AAP3E4K3"/>
<dbReference type="EMBL" id="JAOPKB010000009">
    <property type="protein sequence ID" value="MCU4974097.1"/>
    <property type="molecule type" value="Genomic_DNA"/>
</dbReference>
<reference evidence="3 5" key="1">
    <citation type="submission" date="2022-09" db="EMBL/GenBank/DDBJ databases">
        <title>Enrichment on poylsaccharides allowed isolation of novel metabolic and taxonomic groups of Haloarchaea.</title>
        <authorList>
            <person name="Sorokin D.Y."/>
            <person name="Elcheninov A.G."/>
            <person name="Khizhniak T.V."/>
            <person name="Kolganova T.V."/>
            <person name="Kublanov I.V."/>
        </authorList>
    </citation>
    <scope>NUCLEOTIDE SEQUENCE</scope>
    <source>
        <strain evidence="4 5">AArc-m2/3/4</strain>
        <strain evidence="3">AArc-xg1-1</strain>
    </source>
</reference>
<feature type="domain" description="Solute-binding protein family 5" evidence="2">
    <location>
        <begin position="121"/>
        <end position="476"/>
    </location>
</feature>
<dbReference type="InterPro" id="IPR000914">
    <property type="entry name" value="SBP_5_dom"/>
</dbReference>
<dbReference type="SUPFAM" id="SSF53850">
    <property type="entry name" value="Periplasmic binding protein-like II"/>
    <property type="match status" value="1"/>
</dbReference>
<organism evidence="3 6">
    <name type="scientific">Natronoglomus mannanivorans</name>
    <dbReference type="NCBI Taxonomy" id="2979990"/>
    <lineage>
        <taxon>Archaea</taxon>
        <taxon>Methanobacteriati</taxon>
        <taxon>Methanobacteriota</taxon>
        <taxon>Stenosarchaea group</taxon>
        <taxon>Halobacteria</taxon>
        <taxon>Halobacteriales</taxon>
        <taxon>Natrialbaceae</taxon>
        <taxon>Natronoglomus</taxon>
    </lineage>
</organism>
<dbReference type="Gene3D" id="3.40.190.10">
    <property type="entry name" value="Periplasmic binding protein-like II"/>
    <property type="match status" value="1"/>
</dbReference>
<dbReference type="RefSeq" id="WP_338005828.1">
    <property type="nucleotide sequence ID" value="NZ_JAOPKA010000020.1"/>
</dbReference>
<dbReference type="Proteomes" id="UP001320972">
    <property type="component" value="Unassembled WGS sequence"/>
</dbReference>
<feature type="compositionally biased region" description="Acidic residues" evidence="1">
    <location>
        <begin position="42"/>
        <end position="55"/>
    </location>
</feature>
<sequence>MPRQTVATGTGSDASGMDRRQYLQLLGVTSSGAFVAGCIGGDSDDNGDENGDDDGNGNGNGGSGTEDGEYVLRYIQESLPTEGQFNPYNPNNQHGIFSVFDELGAYSPAEDDWRGILADDFSMDGDTLEITLQDDHQWHNEEEVTAEDLYTKYRLEYYFQAPIWEWIDDLEVVDDKTLEVQFTESVNEFVALASLIHNVPLDTPRFVYDEYLEALEDAADQDEEDAAVNDLMQFAWNKDEVIGNSPWRVNSVDENGSELEIWDGHPISGDLNFDRISVPYITAENKVTAILNDEVDYVNADTIGPDMQDQVAEDDVILRYNRGFDGVTASVDHDHEWLGRRNVRKALAYLLDGELISANPLRVVEDRYTSGLALDEDNVADQLPNIHDQLEQYIYDEEQAAHYLEEEGFYQEDGTWMTPDDEPFTIEGPWPSAGPNPNRVEVMTRLLNDFGIETEISVIEAGTWGARLSECDYDFTHGFYLDANPYTAFEVGFIDGVNPRPTCGEEKREYEVPWPPGDIDNDLETVDVYDRIDQLPTATGDEATELIEELAWVFNQGLPQIPIMRTALPMAFRADRWNWPEEDSPLWDFPYPPTQIPTLGEVSADK</sequence>
<accession>A0AAP3E4K3</accession>
<proteinExistence type="predicted"/>
<feature type="region of interest" description="Disordered" evidence="1">
    <location>
        <begin position="40"/>
        <end position="67"/>
    </location>
</feature>
<dbReference type="PANTHER" id="PTHR30290">
    <property type="entry name" value="PERIPLASMIC BINDING COMPONENT OF ABC TRANSPORTER"/>
    <property type="match status" value="1"/>
</dbReference>
<evidence type="ECO:0000313" key="3">
    <source>
        <dbReference type="EMBL" id="MCU4744019.1"/>
    </source>
</evidence>
<feature type="compositionally biased region" description="Gly residues" evidence="1">
    <location>
        <begin position="56"/>
        <end position="65"/>
    </location>
</feature>
<evidence type="ECO:0000313" key="6">
    <source>
        <dbReference type="Proteomes" id="UP001321018"/>
    </source>
</evidence>
<evidence type="ECO:0000313" key="5">
    <source>
        <dbReference type="Proteomes" id="UP001320972"/>
    </source>
</evidence>
<keyword evidence="5" id="KW-1185">Reference proteome</keyword>
<comment type="caution">
    <text evidence="3">The sequence shown here is derived from an EMBL/GenBank/DDBJ whole genome shotgun (WGS) entry which is preliminary data.</text>
</comment>
<evidence type="ECO:0000313" key="4">
    <source>
        <dbReference type="EMBL" id="MCU4974097.1"/>
    </source>
</evidence>
<dbReference type="GO" id="GO:0015833">
    <property type="term" value="P:peptide transport"/>
    <property type="evidence" value="ECO:0007669"/>
    <property type="project" value="TreeGrafter"/>
</dbReference>
<dbReference type="Proteomes" id="UP001321018">
    <property type="component" value="Unassembled WGS sequence"/>
</dbReference>
<name>A0AAP3E4K3_9EURY</name>
<protein>
    <submittedName>
        <fullName evidence="3">ABC transporter substrate-binding protein</fullName>
    </submittedName>
</protein>
<dbReference type="Gene3D" id="3.10.105.10">
    <property type="entry name" value="Dipeptide-binding Protein, Domain 3"/>
    <property type="match status" value="1"/>
</dbReference>
<dbReference type="Pfam" id="PF00496">
    <property type="entry name" value="SBP_bac_5"/>
    <property type="match status" value="1"/>
</dbReference>
<gene>
    <name evidence="4" type="ORF">OB955_15310</name>
    <name evidence="3" type="ORF">OB960_21800</name>
</gene>
<evidence type="ECO:0000256" key="1">
    <source>
        <dbReference type="SAM" id="MobiDB-lite"/>
    </source>
</evidence>
<evidence type="ECO:0000259" key="2">
    <source>
        <dbReference type="Pfam" id="PF00496"/>
    </source>
</evidence>
<dbReference type="EMBL" id="JAOPKA010000020">
    <property type="protein sequence ID" value="MCU4744019.1"/>
    <property type="molecule type" value="Genomic_DNA"/>
</dbReference>
<dbReference type="InterPro" id="IPR039424">
    <property type="entry name" value="SBP_5"/>
</dbReference>